<name>A0A381ZEW9_9ZZZZ</name>
<feature type="domain" description="ABM" evidence="1">
    <location>
        <begin position="7"/>
        <end position="100"/>
    </location>
</feature>
<dbReference type="InterPro" id="IPR007138">
    <property type="entry name" value="ABM_dom"/>
</dbReference>
<sequence>MAKPSRTVLIAHLDVDESHLDEYLQLIKTHAQNSLRIEPGCLRFEVLVPQESPAQLILFEVYTDGAALESHSNSEHMSEYRKRTKGMVLKSAIYRCATEYP</sequence>
<dbReference type="SUPFAM" id="SSF54909">
    <property type="entry name" value="Dimeric alpha+beta barrel"/>
    <property type="match status" value="1"/>
</dbReference>
<accession>A0A381ZEW9</accession>
<dbReference type="PROSITE" id="PS51725">
    <property type="entry name" value="ABM"/>
    <property type="match status" value="1"/>
</dbReference>
<dbReference type="InterPro" id="IPR011008">
    <property type="entry name" value="Dimeric_a/b-barrel"/>
</dbReference>
<evidence type="ECO:0000259" key="1">
    <source>
        <dbReference type="PROSITE" id="PS51725"/>
    </source>
</evidence>
<dbReference type="InterPro" id="IPR050744">
    <property type="entry name" value="AI-2_Isomerase_LsrG"/>
</dbReference>
<organism evidence="2">
    <name type="scientific">marine metagenome</name>
    <dbReference type="NCBI Taxonomy" id="408172"/>
    <lineage>
        <taxon>unclassified sequences</taxon>
        <taxon>metagenomes</taxon>
        <taxon>ecological metagenomes</taxon>
    </lineage>
</organism>
<reference evidence="2" key="1">
    <citation type="submission" date="2018-05" db="EMBL/GenBank/DDBJ databases">
        <authorList>
            <person name="Lanie J.A."/>
            <person name="Ng W.-L."/>
            <person name="Kazmierczak K.M."/>
            <person name="Andrzejewski T.M."/>
            <person name="Davidsen T.M."/>
            <person name="Wayne K.J."/>
            <person name="Tettelin H."/>
            <person name="Glass J.I."/>
            <person name="Rusch D."/>
            <person name="Podicherti R."/>
            <person name="Tsui H.-C.T."/>
            <person name="Winkler M.E."/>
        </authorList>
    </citation>
    <scope>NUCLEOTIDE SEQUENCE</scope>
</reference>
<dbReference type="AlphaFoldDB" id="A0A381ZEW9"/>
<dbReference type="GO" id="GO:0003824">
    <property type="term" value="F:catalytic activity"/>
    <property type="evidence" value="ECO:0007669"/>
    <property type="project" value="TreeGrafter"/>
</dbReference>
<dbReference type="PANTHER" id="PTHR33336:SF3">
    <property type="entry name" value="ABM DOMAIN-CONTAINING PROTEIN"/>
    <property type="match status" value="1"/>
</dbReference>
<dbReference type="PANTHER" id="PTHR33336">
    <property type="entry name" value="QUINOL MONOOXYGENASE YGIN-RELATED"/>
    <property type="match status" value="1"/>
</dbReference>
<gene>
    <name evidence="2" type="ORF">METZ01_LOCUS140157</name>
</gene>
<protein>
    <recommendedName>
        <fullName evidence="1">ABM domain-containing protein</fullName>
    </recommendedName>
</protein>
<dbReference type="Pfam" id="PF03992">
    <property type="entry name" value="ABM"/>
    <property type="match status" value="1"/>
</dbReference>
<evidence type="ECO:0000313" key="2">
    <source>
        <dbReference type="EMBL" id="SVA87303.1"/>
    </source>
</evidence>
<proteinExistence type="predicted"/>
<dbReference type="EMBL" id="UINC01020897">
    <property type="protein sequence ID" value="SVA87303.1"/>
    <property type="molecule type" value="Genomic_DNA"/>
</dbReference>
<dbReference type="Gene3D" id="3.30.70.100">
    <property type="match status" value="1"/>
</dbReference>